<keyword evidence="4 8" id="KW-0812">Transmembrane</keyword>
<evidence type="ECO:0000256" key="5">
    <source>
        <dbReference type="ARBA" id="ARBA00022989"/>
    </source>
</evidence>
<keyword evidence="2" id="KW-1003">Cell membrane</keyword>
<protein>
    <submittedName>
        <fullName evidence="10 11">Cell division protein</fullName>
    </submittedName>
</protein>
<evidence type="ECO:0000256" key="7">
    <source>
        <dbReference type="ARBA" id="ARBA00023306"/>
    </source>
</evidence>
<dbReference type="GO" id="GO:0051301">
    <property type="term" value="P:cell division"/>
    <property type="evidence" value="ECO:0007669"/>
    <property type="project" value="UniProtKB-KW"/>
</dbReference>
<dbReference type="EMBL" id="NKHD01000019">
    <property type="protein sequence ID" value="OXT07837.1"/>
    <property type="molecule type" value="Genomic_DNA"/>
</dbReference>
<dbReference type="Proteomes" id="UP000214975">
    <property type="component" value="Chromosome"/>
</dbReference>
<keyword evidence="7" id="KW-0131">Cell cycle</keyword>
<keyword evidence="5 8" id="KW-1133">Transmembrane helix</keyword>
<dbReference type="Gene3D" id="3.10.20.310">
    <property type="entry name" value="membrane protein fhac"/>
    <property type="match status" value="1"/>
</dbReference>
<dbReference type="GeneID" id="93864586"/>
<keyword evidence="6 8" id="KW-0472">Membrane</keyword>
<evidence type="ECO:0000256" key="6">
    <source>
        <dbReference type="ARBA" id="ARBA00023136"/>
    </source>
</evidence>
<dbReference type="GO" id="GO:0005886">
    <property type="term" value="C:plasma membrane"/>
    <property type="evidence" value="ECO:0007669"/>
    <property type="project" value="TreeGrafter"/>
</dbReference>
<dbReference type="OMA" id="GWPEQSY"/>
<dbReference type="PROSITE" id="PS51779">
    <property type="entry name" value="POTRA"/>
    <property type="match status" value="1"/>
</dbReference>
<dbReference type="Proteomes" id="UP000215301">
    <property type="component" value="Unassembled WGS sequence"/>
</dbReference>
<dbReference type="AlphaFoldDB" id="A0A231VI75"/>
<proteinExistence type="predicted"/>
<evidence type="ECO:0000313" key="11">
    <source>
        <dbReference type="EMBL" id="OXT07837.1"/>
    </source>
</evidence>
<feature type="domain" description="POTRA" evidence="9">
    <location>
        <begin position="37"/>
        <end position="105"/>
    </location>
</feature>
<dbReference type="InterPro" id="IPR013685">
    <property type="entry name" value="POTRA_FtsQ_type"/>
</dbReference>
<dbReference type="Pfam" id="PF08478">
    <property type="entry name" value="POTRA_1"/>
    <property type="match status" value="1"/>
</dbReference>
<evidence type="ECO:0000313" key="10">
    <source>
        <dbReference type="EMBL" id="AST58727.1"/>
    </source>
</evidence>
<reference evidence="11 13" key="2">
    <citation type="submission" date="2017-06" db="EMBL/GenBank/DDBJ databases">
        <title>Isolation and characterization of a thermophilic and butanogenic Thermoanaerobacterium thermosaccharolyticum M5 capable of efficient degradation of hemicellulose.</title>
        <authorList>
            <person name="Xin F."/>
            <person name="Jiang Y."/>
        </authorList>
    </citation>
    <scope>NUCLEOTIDE SEQUENCE [LARGE SCALE GENOMIC DNA]</scope>
    <source>
        <strain evidence="11 13">M5</strain>
    </source>
</reference>
<evidence type="ECO:0000256" key="2">
    <source>
        <dbReference type="ARBA" id="ARBA00022475"/>
    </source>
</evidence>
<name>A0A231VI75_THETR</name>
<evidence type="ECO:0000256" key="4">
    <source>
        <dbReference type="ARBA" id="ARBA00022692"/>
    </source>
</evidence>
<reference evidence="10 12" key="1">
    <citation type="submission" date="2016-08" db="EMBL/GenBank/DDBJ databases">
        <title>A novel genetic cassette of butanologenic Thermoanaerobacterium thermosaccharolyticum that directly convert cellulose to butanol.</title>
        <authorList>
            <person name="Li T."/>
            <person name="He J."/>
        </authorList>
    </citation>
    <scope>NUCLEOTIDE SEQUENCE [LARGE SCALE GENOMIC DNA]</scope>
    <source>
        <strain evidence="10 12">TG57</strain>
    </source>
</reference>
<evidence type="ECO:0000256" key="3">
    <source>
        <dbReference type="ARBA" id="ARBA00022618"/>
    </source>
</evidence>
<feature type="transmembrane region" description="Helical" evidence="8">
    <location>
        <begin position="12"/>
        <end position="31"/>
    </location>
</feature>
<evidence type="ECO:0000256" key="1">
    <source>
        <dbReference type="ARBA" id="ARBA00004370"/>
    </source>
</evidence>
<sequence length="239" mass="27357">MVERRQFRLKRRYGILIFVLFIIALILYIVVFRSSVFNVKEIYVYGAKTVEKNDIIKMSGIEIGSNIFKINKSKVLNSIEKHPYIKDAFVKILYPSKVEIKVDERKVAAQLGYKNKYLYIDTDCVAVELGDYNDKLPVIEGISITKFDIGSNVSKISNNKDIAKLLPLIYNKNIYKAIIVNGSKITLETKSGINIVLENVDDLSYYLKFSERILDDLQKKGYYSGNVLIVSDGNPIYMP</sequence>
<dbReference type="InterPro" id="IPR034746">
    <property type="entry name" value="POTRA"/>
</dbReference>
<gene>
    <name evidence="11" type="ORF">CE561_06290</name>
    <name evidence="10" type="ORF">Thert_02926</name>
</gene>
<accession>A0A231VI75</accession>
<organism evidence="11 13">
    <name type="scientific">Thermoanaerobacterium thermosaccharolyticum</name>
    <name type="common">Clostridium thermosaccharolyticum</name>
    <dbReference type="NCBI Taxonomy" id="1517"/>
    <lineage>
        <taxon>Bacteria</taxon>
        <taxon>Bacillati</taxon>
        <taxon>Bacillota</taxon>
        <taxon>Clostridia</taxon>
        <taxon>Thermoanaerobacterales</taxon>
        <taxon>Thermoanaerobacteraceae</taxon>
        <taxon>Thermoanaerobacterium</taxon>
    </lineage>
</organism>
<dbReference type="PANTHER" id="PTHR37820:SF1">
    <property type="entry name" value="CELL DIVISION PROTEIN FTSQ"/>
    <property type="match status" value="1"/>
</dbReference>
<dbReference type="EMBL" id="CP016893">
    <property type="protein sequence ID" value="AST58727.1"/>
    <property type="molecule type" value="Genomic_DNA"/>
</dbReference>
<evidence type="ECO:0000259" key="9">
    <source>
        <dbReference type="PROSITE" id="PS51779"/>
    </source>
</evidence>
<comment type="subcellular location">
    <subcellularLocation>
        <location evidence="1">Membrane</location>
    </subcellularLocation>
</comment>
<evidence type="ECO:0000313" key="12">
    <source>
        <dbReference type="Proteomes" id="UP000214975"/>
    </source>
</evidence>
<dbReference type="PANTHER" id="PTHR37820">
    <property type="entry name" value="CELL DIVISION PROTEIN DIVIB"/>
    <property type="match status" value="1"/>
</dbReference>
<keyword evidence="3 11" id="KW-0132">Cell division</keyword>
<dbReference type="InterPro" id="IPR050487">
    <property type="entry name" value="FtsQ_DivIB"/>
</dbReference>
<dbReference type="RefSeq" id="WP_013298227.1">
    <property type="nucleotide sequence ID" value="NZ_CP016893.1"/>
</dbReference>
<evidence type="ECO:0000256" key="8">
    <source>
        <dbReference type="SAM" id="Phobius"/>
    </source>
</evidence>
<evidence type="ECO:0000313" key="13">
    <source>
        <dbReference type="Proteomes" id="UP000215301"/>
    </source>
</evidence>